<dbReference type="RefSeq" id="WP_073189057.1">
    <property type="nucleotide sequence ID" value="NZ_FQZG01000053.1"/>
</dbReference>
<dbReference type="InterPro" id="IPR036388">
    <property type="entry name" value="WH-like_DNA-bd_sf"/>
</dbReference>
<feature type="domain" description="HTH lysR-type" evidence="5">
    <location>
        <begin position="3"/>
        <end position="60"/>
    </location>
</feature>
<dbReference type="GO" id="GO:0003700">
    <property type="term" value="F:DNA-binding transcription factor activity"/>
    <property type="evidence" value="ECO:0007669"/>
    <property type="project" value="InterPro"/>
</dbReference>
<dbReference type="PANTHER" id="PTHR30346">
    <property type="entry name" value="TRANSCRIPTIONAL DUAL REGULATOR HCAR-RELATED"/>
    <property type="match status" value="1"/>
</dbReference>
<dbReference type="Pfam" id="PF03466">
    <property type="entry name" value="LysR_substrate"/>
    <property type="match status" value="1"/>
</dbReference>
<sequence>MNVTLSQLQVFVTLCDTLHFRHAAQRLSVTQPAVSKELRALERTLGLRLLSRSSAGTTLTEEGRQIEPLARALVAQVATLESRAAEVRRQSNRQVTIAASPSIVNRILPETLRQVDDKELGIGILALEVETGEVVDAVDGGRADIGIGHHLSEPTRAIKRHIGDDELRILVSPALVHADRRNIDMARLANVPLLLWPRERNPAYFDAMLEACRVRGLDPLVLTGTSRISGSWSYFLDDARAFALAPLDFAEQEAGAGLVSIALQPPAQIPLEIVWREGNAAVSDVLEIILAVTADRRRRRPAIAGM</sequence>
<evidence type="ECO:0000256" key="3">
    <source>
        <dbReference type="ARBA" id="ARBA00023125"/>
    </source>
</evidence>
<dbReference type="GO" id="GO:0032993">
    <property type="term" value="C:protein-DNA complex"/>
    <property type="evidence" value="ECO:0007669"/>
    <property type="project" value="TreeGrafter"/>
</dbReference>
<name>A0A1M6JT55_9ACTN</name>
<dbReference type="PRINTS" id="PR00039">
    <property type="entry name" value="HTHLYSR"/>
</dbReference>
<dbReference type="PROSITE" id="PS50931">
    <property type="entry name" value="HTH_LYSR"/>
    <property type="match status" value="1"/>
</dbReference>
<dbReference type="GO" id="GO:0003677">
    <property type="term" value="F:DNA binding"/>
    <property type="evidence" value="ECO:0007669"/>
    <property type="project" value="UniProtKB-KW"/>
</dbReference>
<dbReference type="Proteomes" id="UP000184512">
    <property type="component" value="Unassembled WGS sequence"/>
</dbReference>
<reference evidence="6 7" key="1">
    <citation type="submission" date="2016-11" db="EMBL/GenBank/DDBJ databases">
        <authorList>
            <person name="Jaros S."/>
            <person name="Januszkiewicz K."/>
            <person name="Wedrychowicz H."/>
        </authorList>
    </citation>
    <scope>NUCLEOTIDE SEQUENCE [LARGE SCALE GENOMIC DNA]</scope>
    <source>
        <strain evidence="6 7">DSM 12906</strain>
    </source>
</reference>
<evidence type="ECO:0000259" key="5">
    <source>
        <dbReference type="PROSITE" id="PS50931"/>
    </source>
</evidence>
<organism evidence="6 7">
    <name type="scientific">Tessaracoccus bendigoensis DSM 12906</name>
    <dbReference type="NCBI Taxonomy" id="1123357"/>
    <lineage>
        <taxon>Bacteria</taxon>
        <taxon>Bacillati</taxon>
        <taxon>Actinomycetota</taxon>
        <taxon>Actinomycetes</taxon>
        <taxon>Propionibacteriales</taxon>
        <taxon>Propionibacteriaceae</taxon>
        <taxon>Tessaracoccus</taxon>
    </lineage>
</organism>
<dbReference type="PANTHER" id="PTHR30346:SF28">
    <property type="entry name" value="HTH-TYPE TRANSCRIPTIONAL REGULATOR CYNR"/>
    <property type="match status" value="1"/>
</dbReference>
<dbReference type="Gene3D" id="1.10.10.10">
    <property type="entry name" value="Winged helix-like DNA-binding domain superfamily/Winged helix DNA-binding domain"/>
    <property type="match status" value="1"/>
</dbReference>
<dbReference type="SUPFAM" id="SSF46785">
    <property type="entry name" value="Winged helix' DNA-binding domain"/>
    <property type="match status" value="1"/>
</dbReference>
<dbReference type="STRING" id="1123357.SAMN02745244_02642"/>
<keyword evidence="3 6" id="KW-0238">DNA-binding</keyword>
<dbReference type="Gene3D" id="3.40.190.10">
    <property type="entry name" value="Periplasmic binding protein-like II"/>
    <property type="match status" value="2"/>
</dbReference>
<evidence type="ECO:0000313" key="6">
    <source>
        <dbReference type="EMBL" id="SHJ49907.1"/>
    </source>
</evidence>
<evidence type="ECO:0000256" key="1">
    <source>
        <dbReference type="ARBA" id="ARBA00009437"/>
    </source>
</evidence>
<dbReference type="FunFam" id="1.10.10.10:FF:000001">
    <property type="entry name" value="LysR family transcriptional regulator"/>
    <property type="match status" value="1"/>
</dbReference>
<evidence type="ECO:0000256" key="4">
    <source>
        <dbReference type="ARBA" id="ARBA00023163"/>
    </source>
</evidence>
<dbReference type="SUPFAM" id="SSF53850">
    <property type="entry name" value="Periplasmic binding protein-like II"/>
    <property type="match status" value="1"/>
</dbReference>
<dbReference type="OrthoDB" id="9789529at2"/>
<dbReference type="Pfam" id="PF00126">
    <property type="entry name" value="HTH_1"/>
    <property type="match status" value="1"/>
</dbReference>
<dbReference type="AlphaFoldDB" id="A0A1M6JT55"/>
<keyword evidence="2" id="KW-0805">Transcription regulation</keyword>
<keyword evidence="4" id="KW-0804">Transcription</keyword>
<comment type="similarity">
    <text evidence="1">Belongs to the LysR transcriptional regulatory family.</text>
</comment>
<gene>
    <name evidence="6" type="ORF">SAMN02745244_02642</name>
</gene>
<dbReference type="InterPro" id="IPR005119">
    <property type="entry name" value="LysR_subst-bd"/>
</dbReference>
<evidence type="ECO:0000256" key="2">
    <source>
        <dbReference type="ARBA" id="ARBA00023015"/>
    </source>
</evidence>
<dbReference type="InterPro" id="IPR000847">
    <property type="entry name" value="LysR_HTH_N"/>
</dbReference>
<dbReference type="EMBL" id="FQZG01000053">
    <property type="protein sequence ID" value="SHJ49907.1"/>
    <property type="molecule type" value="Genomic_DNA"/>
</dbReference>
<keyword evidence="7" id="KW-1185">Reference proteome</keyword>
<proteinExistence type="inferred from homology"/>
<accession>A0A1M6JT55</accession>
<evidence type="ECO:0000313" key="7">
    <source>
        <dbReference type="Proteomes" id="UP000184512"/>
    </source>
</evidence>
<protein>
    <submittedName>
        <fullName evidence="6">DNA-binding transcriptional regulator, LysR family</fullName>
    </submittedName>
</protein>
<dbReference type="InterPro" id="IPR036390">
    <property type="entry name" value="WH_DNA-bd_sf"/>
</dbReference>